<dbReference type="PANTHER" id="PTHR38471">
    <property type="entry name" value="FOUR HELIX BUNDLE PROTEIN"/>
    <property type="match status" value="1"/>
</dbReference>
<accession>A0A1R3XLI7</accession>
<dbReference type="EMBL" id="FTPP01000002">
    <property type="protein sequence ID" value="SIT92558.1"/>
    <property type="molecule type" value="Genomic_DNA"/>
</dbReference>
<sequence length="135" mass="15261">MNEDLRMESLERVSNFAFGESLKQRTKEFALRCIRLFRALPWQADAYVLGKQLLRSATSVAANYRAACRARSNAEFAAKIGIALEEADESLFWIELLEESEIVAASRLASLKQEANELTAILVTIRKSSYKRNNS</sequence>
<dbReference type="RefSeq" id="WP_244554717.1">
    <property type="nucleotide sequence ID" value="NZ_FTPP01000002.1"/>
</dbReference>
<evidence type="ECO:0000313" key="2">
    <source>
        <dbReference type="Proteomes" id="UP000187181"/>
    </source>
</evidence>
<reference evidence="2" key="1">
    <citation type="submission" date="2017-01" db="EMBL/GenBank/DDBJ databases">
        <authorList>
            <person name="Varghese N."/>
            <person name="Submissions S."/>
        </authorList>
    </citation>
    <scope>NUCLEOTIDE SEQUENCE [LARGE SCALE GENOMIC DNA]</scope>
    <source>
        <strain evidence="2">LP100</strain>
    </source>
</reference>
<protein>
    <submittedName>
        <fullName evidence="1">Four helix bundle protein</fullName>
    </submittedName>
</protein>
<gene>
    <name evidence="1" type="ORF">SAMN05444128_2888</name>
</gene>
<evidence type="ECO:0000313" key="1">
    <source>
        <dbReference type="EMBL" id="SIT92558.1"/>
    </source>
</evidence>
<dbReference type="Gene3D" id="1.20.1440.60">
    <property type="entry name" value="23S rRNA-intervening sequence"/>
    <property type="match status" value="1"/>
</dbReference>
<proteinExistence type="predicted"/>
<dbReference type="NCBIfam" id="TIGR02436">
    <property type="entry name" value="four helix bundle protein"/>
    <property type="match status" value="1"/>
</dbReference>
<dbReference type="PIRSF" id="PIRSF035652">
    <property type="entry name" value="CHP02436"/>
    <property type="match status" value="1"/>
</dbReference>
<dbReference type="InterPro" id="IPR012657">
    <property type="entry name" value="23S_rRNA-intervening_sequence"/>
</dbReference>
<dbReference type="Pfam" id="PF05635">
    <property type="entry name" value="23S_rRNA_IVP"/>
    <property type="match status" value="1"/>
</dbReference>
<name>A0A1R3XLI7_9BACT</name>
<dbReference type="Proteomes" id="UP000187181">
    <property type="component" value="Unassembled WGS sequence"/>
</dbReference>
<organism evidence="1 2">
    <name type="scientific">Pontibacter indicus</name>
    <dbReference type="NCBI Taxonomy" id="1317125"/>
    <lineage>
        <taxon>Bacteria</taxon>
        <taxon>Pseudomonadati</taxon>
        <taxon>Bacteroidota</taxon>
        <taxon>Cytophagia</taxon>
        <taxon>Cytophagales</taxon>
        <taxon>Hymenobacteraceae</taxon>
        <taxon>Pontibacter</taxon>
    </lineage>
</organism>
<keyword evidence="2" id="KW-1185">Reference proteome</keyword>
<dbReference type="PANTHER" id="PTHR38471:SF2">
    <property type="entry name" value="FOUR HELIX BUNDLE PROTEIN"/>
    <property type="match status" value="1"/>
</dbReference>
<dbReference type="SUPFAM" id="SSF158446">
    <property type="entry name" value="IVS-encoded protein-like"/>
    <property type="match status" value="1"/>
</dbReference>
<dbReference type="STRING" id="1317125.SAMN05444128_2888"/>
<dbReference type="InterPro" id="IPR036583">
    <property type="entry name" value="23S_rRNA_IVS_sf"/>
</dbReference>
<dbReference type="AlphaFoldDB" id="A0A1R3XLI7"/>